<evidence type="ECO:0000256" key="1">
    <source>
        <dbReference type="ARBA" id="ARBA00009500"/>
    </source>
</evidence>
<dbReference type="AlphaFoldDB" id="A0A9N7MWS9"/>
<dbReference type="Gene3D" id="3.30.497.10">
    <property type="entry name" value="Antithrombin, subunit I, domain 2"/>
    <property type="match status" value="1"/>
</dbReference>
<dbReference type="InterPro" id="IPR036186">
    <property type="entry name" value="Serpin_sf"/>
</dbReference>
<dbReference type="InterPro" id="IPR042178">
    <property type="entry name" value="Serpin_sf_1"/>
</dbReference>
<dbReference type="PROSITE" id="PS00284">
    <property type="entry name" value="SERPIN"/>
    <property type="match status" value="1"/>
</dbReference>
<dbReference type="InterPro" id="IPR042185">
    <property type="entry name" value="Serpin_sf_2"/>
</dbReference>
<feature type="domain" description="Serpin" evidence="4">
    <location>
        <begin position="208"/>
        <end position="580"/>
    </location>
</feature>
<dbReference type="GO" id="GO:0005615">
    <property type="term" value="C:extracellular space"/>
    <property type="evidence" value="ECO:0007669"/>
    <property type="project" value="InterPro"/>
</dbReference>
<dbReference type="SUPFAM" id="SSF56574">
    <property type="entry name" value="Serpins"/>
    <property type="match status" value="1"/>
</dbReference>
<dbReference type="Gene3D" id="2.30.39.10">
    <property type="entry name" value="Alpha-1-antitrypsin, domain 1"/>
    <property type="match status" value="1"/>
</dbReference>
<evidence type="ECO:0000313" key="5">
    <source>
        <dbReference type="EMBL" id="CAA0816301.1"/>
    </source>
</evidence>
<accession>A0A9N7MWS9</accession>
<feature type="compositionally biased region" description="Basic and acidic residues" evidence="3">
    <location>
        <begin position="1"/>
        <end position="49"/>
    </location>
</feature>
<dbReference type="Pfam" id="PF00079">
    <property type="entry name" value="Serpin"/>
    <property type="match status" value="1"/>
</dbReference>
<protein>
    <submittedName>
        <fullName evidence="5">Serpin-ZX</fullName>
    </submittedName>
</protein>
<sequence length="582" mass="66060">MDDRRREPRVYGRDGFDEVDSGDDHDGRLGDFRDGRFEHQRRAISREGTDSEVEDEGMHRRGWGGREGDYQRRPAFGEFDGVDRFGHHRRDGRRPIEGGDESRWEQGFRIDIPEFTGGVDRLEFVECLYFATEDNRDDANRAPEQPHEQARSRRTFAEAPASLRKEPRDPKRARNFPLPQVESSTIFNSITPIMDIRQSIAAQTDFSSWLTKQIISTHVKDNNFVFSPLSIHVMLAMVAVGSGRPARDQLLRYLKFDSIEELNSLSSQVATWVLADGGPFGGPLLSIANGVWVERSLALKPSFKDTIENAYRSAVDHVDFRNQSDAVREAVNSWAEEKTNGVIKNLLSRGSVDSMTMLILANALYFKGFWASKFDPSLTQVHDFFLLNGRSVRVPFMTSSKNQLALAFDDFKVLKLPYQTGQDTRAFSMYFFLPNARDGLQALVEKFGSISGFVEHHTPRRRVKMGNFRLPKFKISSDFEASQFFKKQGLVLPFQDGLTEIVYSHPNTAPRISLFMHKAYVEVDEQGTEAAAVTYVAMYGCMMAMPPVDVFDFVADHPFLFVIREEISGVVLFVGQVVNPEA</sequence>
<evidence type="ECO:0000313" key="6">
    <source>
        <dbReference type="Proteomes" id="UP001153555"/>
    </source>
</evidence>
<organism evidence="5 6">
    <name type="scientific">Striga hermonthica</name>
    <name type="common">Purple witchweed</name>
    <name type="synonym">Buchnera hermonthica</name>
    <dbReference type="NCBI Taxonomy" id="68872"/>
    <lineage>
        <taxon>Eukaryota</taxon>
        <taxon>Viridiplantae</taxon>
        <taxon>Streptophyta</taxon>
        <taxon>Embryophyta</taxon>
        <taxon>Tracheophyta</taxon>
        <taxon>Spermatophyta</taxon>
        <taxon>Magnoliopsida</taxon>
        <taxon>eudicotyledons</taxon>
        <taxon>Gunneridae</taxon>
        <taxon>Pentapetalae</taxon>
        <taxon>asterids</taxon>
        <taxon>lamiids</taxon>
        <taxon>Lamiales</taxon>
        <taxon>Orobanchaceae</taxon>
        <taxon>Buchnereae</taxon>
        <taxon>Striga</taxon>
    </lineage>
</organism>
<feature type="region of interest" description="Disordered" evidence="3">
    <location>
        <begin position="1"/>
        <end position="72"/>
    </location>
</feature>
<evidence type="ECO:0000256" key="3">
    <source>
        <dbReference type="SAM" id="MobiDB-lite"/>
    </source>
</evidence>
<dbReference type="EMBL" id="CACSLK010013932">
    <property type="protein sequence ID" value="CAA0816301.1"/>
    <property type="molecule type" value="Genomic_DNA"/>
</dbReference>
<evidence type="ECO:0000256" key="2">
    <source>
        <dbReference type="RuleBase" id="RU000411"/>
    </source>
</evidence>
<feature type="compositionally biased region" description="Basic and acidic residues" evidence="3">
    <location>
        <begin position="136"/>
        <end position="151"/>
    </location>
</feature>
<dbReference type="PANTHER" id="PTHR11461:SF211">
    <property type="entry name" value="GH10112P-RELATED"/>
    <property type="match status" value="1"/>
</dbReference>
<dbReference type="InterPro" id="IPR023796">
    <property type="entry name" value="Serpin_dom"/>
</dbReference>
<feature type="region of interest" description="Disordered" evidence="3">
    <location>
        <begin position="136"/>
        <end position="176"/>
    </location>
</feature>
<comment type="similarity">
    <text evidence="1 2">Belongs to the serpin family.</text>
</comment>
<dbReference type="OrthoDB" id="908175at2759"/>
<dbReference type="GO" id="GO:0004867">
    <property type="term" value="F:serine-type endopeptidase inhibitor activity"/>
    <property type="evidence" value="ECO:0007669"/>
    <property type="project" value="InterPro"/>
</dbReference>
<evidence type="ECO:0000259" key="4">
    <source>
        <dbReference type="SMART" id="SM00093"/>
    </source>
</evidence>
<dbReference type="InterPro" id="IPR023795">
    <property type="entry name" value="Serpin_CS"/>
</dbReference>
<reference evidence="5" key="1">
    <citation type="submission" date="2019-12" db="EMBL/GenBank/DDBJ databases">
        <authorList>
            <person name="Scholes J."/>
        </authorList>
    </citation>
    <scope>NUCLEOTIDE SEQUENCE</scope>
</reference>
<feature type="compositionally biased region" description="Basic and acidic residues" evidence="3">
    <location>
        <begin position="56"/>
        <end position="72"/>
    </location>
</feature>
<dbReference type="CDD" id="cd02043">
    <property type="entry name" value="serpinP_plants"/>
    <property type="match status" value="1"/>
</dbReference>
<dbReference type="InterPro" id="IPR000215">
    <property type="entry name" value="Serpin_fam"/>
</dbReference>
<name>A0A9N7MWS9_STRHE</name>
<keyword evidence="6" id="KW-1185">Reference proteome</keyword>
<dbReference type="SMART" id="SM00093">
    <property type="entry name" value="SERPIN"/>
    <property type="match status" value="1"/>
</dbReference>
<feature type="compositionally biased region" description="Basic and acidic residues" evidence="3">
    <location>
        <begin position="163"/>
        <end position="172"/>
    </location>
</feature>
<gene>
    <name evidence="5" type="ORF">SHERM_16169</name>
</gene>
<comment type="caution">
    <text evidence="5">The sequence shown here is derived from an EMBL/GenBank/DDBJ whole genome shotgun (WGS) entry which is preliminary data.</text>
</comment>
<proteinExistence type="inferred from homology"/>
<dbReference type="Proteomes" id="UP001153555">
    <property type="component" value="Unassembled WGS sequence"/>
</dbReference>
<dbReference type="PANTHER" id="PTHR11461">
    <property type="entry name" value="SERINE PROTEASE INHIBITOR, SERPIN"/>
    <property type="match status" value="1"/>
</dbReference>